<sequence length="115" mass="13044">MSEKLLHYMARCLFLLDIKAAAWRGTRERNVRNLWQVLARFSSGNIPPDNGSNRRAKRHNPKHEERQAVQPSRSTAFIVPIKDPLALVDGLPPIWLGFELGPLGAETKDQVSNFN</sequence>
<reference evidence="3" key="1">
    <citation type="submission" date="2017-11" db="EMBL/GenBank/DDBJ databases">
        <authorList>
            <person name="Lima N.C."/>
            <person name="Parody-Merino A.M."/>
            <person name="Battley P.F."/>
            <person name="Fidler A.E."/>
            <person name="Prosdocimi F."/>
        </authorList>
    </citation>
    <scope>NUCLEOTIDE SEQUENCE [LARGE SCALE GENOMIC DNA]</scope>
</reference>
<evidence type="ECO:0000256" key="1">
    <source>
        <dbReference type="SAM" id="MobiDB-lite"/>
    </source>
</evidence>
<reference evidence="3" key="2">
    <citation type="submission" date="2017-12" db="EMBL/GenBank/DDBJ databases">
        <title>Genome sequence of the Bar-tailed Godwit (Limosa lapponica baueri).</title>
        <authorList>
            <person name="Lima N.C.B."/>
            <person name="Parody-Merino A.M."/>
            <person name="Battley P.F."/>
            <person name="Fidler A.E."/>
            <person name="Prosdocimi F."/>
        </authorList>
    </citation>
    <scope>NUCLEOTIDE SEQUENCE [LARGE SCALE GENOMIC DNA]</scope>
</reference>
<name>A0A2I0UFG6_LIMLA</name>
<dbReference type="AlphaFoldDB" id="A0A2I0UFG6"/>
<protein>
    <submittedName>
        <fullName evidence="2">Uncharacterized protein</fullName>
    </submittedName>
</protein>
<gene>
    <name evidence="2" type="ORF">llap_4941</name>
</gene>
<proteinExistence type="predicted"/>
<dbReference type="EMBL" id="KZ505805">
    <property type="protein sequence ID" value="PKU44763.1"/>
    <property type="molecule type" value="Genomic_DNA"/>
</dbReference>
<organism evidence="2 3">
    <name type="scientific">Limosa lapponica baueri</name>
    <dbReference type="NCBI Taxonomy" id="1758121"/>
    <lineage>
        <taxon>Eukaryota</taxon>
        <taxon>Metazoa</taxon>
        <taxon>Chordata</taxon>
        <taxon>Craniata</taxon>
        <taxon>Vertebrata</taxon>
        <taxon>Euteleostomi</taxon>
        <taxon>Archelosauria</taxon>
        <taxon>Archosauria</taxon>
        <taxon>Dinosauria</taxon>
        <taxon>Saurischia</taxon>
        <taxon>Theropoda</taxon>
        <taxon>Coelurosauria</taxon>
        <taxon>Aves</taxon>
        <taxon>Neognathae</taxon>
        <taxon>Neoaves</taxon>
        <taxon>Charadriiformes</taxon>
        <taxon>Scolopacidae</taxon>
        <taxon>Limosa</taxon>
    </lineage>
</organism>
<evidence type="ECO:0000313" key="2">
    <source>
        <dbReference type="EMBL" id="PKU44763.1"/>
    </source>
</evidence>
<accession>A0A2I0UFG6</accession>
<feature type="region of interest" description="Disordered" evidence="1">
    <location>
        <begin position="42"/>
        <end position="71"/>
    </location>
</feature>
<evidence type="ECO:0000313" key="3">
    <source>
        <dbReference type="Proteomes" id="UP000233556"/>
    </source>
</evidence>
<dbReference type="Proteomes" id="UP000233556">
    <property type="component" value="Unassembled WGS sequence"/>
</dbReference>
<feature type="compositionally biased region" description="Polar residues" evidence="1">
    <location>
        <begin position="42"/>
        <end position="53"/>
    </location>
</feature>
<keyword evidence="3" id="KW-1185">Reference proteome</keyword>